<organism evidence="2 3">
    <name type="scientific">Rhodovibrio sodomensis</name>
    <dbReference type="NCBI Taxonomy" id="1088"/>
    <lineage>
        <taxon>Bacteria</taxon>
        <taxon>Pseudomonadati</taxon>
        <taxon>Pseudomonadota</taxon>
        <taxon>Alphaproteobacteria</taxon>
        <taxon>Rhodospirillales</taxon>
        <taxon>Rhodovibrionaceae</taxon>
        <taxon>Rhodovibrio</taxon>
    </lineage>
</organism>
<keyword evidence="3" id="KW-1185">Reference proteome</keyword>
<dbReference type="PANTHER" id="PTHR34235">
    <property type="entry name" value="SLR1203 PROTEIN-RELATED"/>
    <property type="match status" value="1"/>
</dbReference>
<name>A0ABS1DKG8_9PROT</name>
<evidence type="ECO:0000313" key="3">
    <source>
        <dbReference type="Proteomes" id="UP001296873"/>
    </source>
</evidence>
<protein>
    <recommendedName>
        <fullName evidence="4">DUF29 domain-containing protein</fullName>
    </recommendedName>
</protein>
<dbReference type="PANTHER" id="PTHR34235:SF4">
    <property type="entry name" value="SLR0291 PROTEIN"/>
    <property type="match status" value="1"/>
</dbReference>
<reference evidence="2 3" key="1">
    <citation type="journal article" date="2020" name="Microorganisms">
        <title>Osmotic Adaptation and Compatible Solute Biosynthesis of Phototrophic Bacteria as Revealed from Genome Analyses.</title>
        <authorList>
            <person name="Imhoff J.F."/>
            <person name="Rahn T."/>
            <person name="Kunzel S."/>
            <person name="Keller A."/>
            <person name="Neulinger S.C."/>
        </authorList>
    </citation>
    <scope>NUCLEOTIDE SEQUENCE [LARGE SCALE GENOMIC DNA]</scope>
    <source>
        <strain evidence="2 3">DSM 9895</strain>
    </source>
</reference>
<evidence type="ECO:0000313" key="2">
    <source>
        <dbReference type="EMBL" id="MBK1670977.1"/>
    </source>
</evidence>
<accession>A0ABS1DKG8</accession>
<dbReference type="Proteomes" id="UP001296873">
    <property type="component" value="Unassembled WGS sequence"/>
</dbReference>
<sequence>MGRPARLLGRCAVPRRQRGRPAGRAVRPGPRGPLRRAGVRLRRPVDGGLELRAVAAADRRHLLGAGHPPGGVADTERQNVLVSRSGGGALGEPAGRDLYRQDFYAWTQDQARRLRALDGDNRFDAARVAEEIQEFGQQKRDAVASHLAQTLAHLIKAAWIDHPDLHRTWRHEIDRHQDEACFGHTAAMRRELDMGTIWRRGLRLANKSFRTHGEPELPATPPCPLTLDELLAEDFDTDAALDKVRGAFPLELQASRPKRPSS</sequence>
<feature type="region of interest" description="Disordered" evidence="1">
    <location>
        <begin position="14"/>
        <end position="36"/>
    </location>
</feature>
<gene>
    <name evidence="2" type="ORF">CKO28_23485</name>
</gene>
<dbReference type="Pfam" id="PF01724">
    <property type="entry name" value="DUF29"/>
    <property type="match status" value="1"/>
</dbReference>
<comment type="caution">
    <text evidence="2">The sequence shown here is derived from an EMBL/GenBank/DDBJ whole genome shotgun (WGS) entry which is preliminary data.</text>
</comment>
<evidence type="ECO:0008006" key="4">
    <source>
        <dbReference type="Google" id="ProtNLM"/>
    </source>
</evidence>
<dbReference type="EMBL" id="NRRL01000133">
    <property type="protein sequence ID" value="MBK1670977.1"/>
    <property type="molecule type" value="Genomic_DNA"/>
</dbReference>
<evidence type="ECO:0000256" key="1">
    <source>
        <dbReference type="SAM" id="MobiDB-lite"/>
    </source>
</evidence>
<dbReference type="InterPro" id="IPR002636">
    <property type="entry name" value="DUF29"/>
</dbReference>
<dbReference type="Gene3D" id="1.20.1220.20">
    <property type="entry name" value="Uncharcterised protein PF01724"/>
    <property type="match status" value="1"/>
</dbReference>
<proteinExistence type="predicted"/>